<keyword evidence="3 7" id="KW-0812">Transmembrane</keyword>
<proteinExistence type="predicted"/>
<evidence type="ECO:0000256" key="5">
    <source>
        <dbReference type="ARBA" id="ARBA00023136"/>
    </source>
</evidence>
<gene>
    <name evidence="8" type="ORF">I8755_23765</name>
</gene>
<evidence type="ECO:0000256" key="1">
    <source>
        <dbReference type="ARBA" id="ARBA00004651"/>
    </source>
</evidence>
<dbReference type="Proteomes" id="UP000596130">
    <property type="component" value="Chromosome"/>
</dbReference>
<evidence type="ECO:0000313" key="9">
    <source>
        <dbReference type="Proteomes" id="UP000596130"/>
    </source>
</evidence>
<dbReference type="GO" id="GO:0005886">
    <property type="term" value="C:plasma membrane"/>
    <property type="evidence" value="ECO:0007669"/>
    <property type="project" value="UniProtKB-SubCell"/>
</dbReference>
<feature type="region of interest" description="Disordered" evidence="6">
    <location>
        <begin position="189"/>
        <end position="236"/>
    </location>
</feature>
<feature type="transmembrane region" description="Helical" evidence="7">
    <location>
        <begin position="258"/>
        <end position="279"/>
    </location>
</feature>
<dbReference type="CDD" id="cd06173">
    <property type="entry name" value="MFS_MefA_like"/>
    <property type="match status" value="1"/>
</dbReference>
<keyword evidence="5 7" id="KW-0472">Membrane</keyword>
<name>A0A7T4PIX1_9ACTN</name>
<feature type="transmembrane region" description="Helical" evidence="7">
    <location>
        <begin position="73"/>
        <end position="92"/>
    </location>
</feature>
<reference evidence="8 9" key="1">
    <citation type="submission" date="2020-12" db="EMBL/GenBank/DDBJ databases">
        <title>Identification and biosynthesis of polyene macrolides produced by Streptomyces alfalfae Men-myco-93-63.</title>
        <authorList>
            <person name="Liu D."/>
            <person name="Li Y."/>
            <person name="Liu L."/>
            <person name="Han X."/>
            <person name="Shen F."/>
        </authorList>
    </citation>
    <scope>NUCLEOTIDE SEQUENCE [LARGE SCALE GENOMIC DNA]</scope>
    <source>
        <strain evidence="8 9">Men-myco-93-63</strain>
    </source>
</reference>
<dbReference type="Gene3D" id="1.20.1250.20">
    <property type="entry name" value="MFS general substrate transporter like domains"/>
    <property type="match status" value="1"/>
</dbReference>
<dbReference type="Pfam" id="PF07690">
    <property type="entry name" value="MFS_1"/>
    <property type="match status" value="1"/>
</dbReference>
<evidence type="ECO:0000256" key="7">
    <source>
        <dbReference type="SAM" id="Phobius"/>
    </source>
</evidence>
<evidence type="ECO:0000256" key="4">
    <source>
        <dbReference type="ARBA" id="ARBA00022989"/>
    </source>
</evidence>
<feature type="transmembrane region" description="Helical" evidence="7">
    <location>
        <begin position="285"/>
        <end position="308"/>
    </location>
</feature>
<keyword evidence="4 7" id="KW-1133">Transmembrane helix</keyword>
<dbReference type="InterPro" id="IPR011701">
    <property type="entry name" value="MFS"/>
</dbReference>
<feature type="transmembrane region" description="Helical" evidence="7">
    <location>
        <begin position="389"/>
        <end position="409"/>
    </location>
</feature>
<dbReference type="PANTHER" id="PTHR23513">
    <property type="entry name" value="INTEGRAL MEMBRANE EFFLUX PROTEIN-RELATED"/>
    <property type="match status" value="1"/>
</dbReference>
<dbReference type="GO" id="GO:0022857">
    <property type="term" value="F:transmembrane transporter activity"/>
    <property type="evidence" value="ECO:0007669"/>
    <property type="project" value="InterPro"/>
</dbReference>
<dbReference type="AlphaFoldDB" id="A0A7T4PIX1"/>
<feature type="transmembrane region" description="Helical" evidence="7">
    <location>
        <begin position="320"/>
        <end position="337"/>
    </location>
</feature>
<accession>A0A7T4PIX1</accession>
<dbReference type="InterPro" id="IPR036259">
    <property type="entry name" value="MFS_trans_sf"/>
</dbReference>
<organism evidence="8 9">
    <name type="scientific">Streptomyces alfalfae</name>
    <dbReference type="NCBI Taxonomy" id="1642299"/>
    <lineage>
        <taxon>Bacteria</taxon>
        <taxon>Bacillati</taxon>
        <taxon>Actinomycetota</taxon>
        <taxon>Actinomycetes</taxon>
        <taxon>Kitasatosporales</taxon>
        <taxon>Streptomycetaceae</taxon>
        <taxon>Streptomyces</taxon>
    </lineage>
</organism>
<feature type="transmembrane region" description="Helical" evidence="7">
    <location>
        <begin position="38"/>
        <end position="61"/>
    </location>
</feature>
<feature type="transmembrane region" description="Helical" evidence="7">
    <location>
        <begin position="415"/>
        <end position="434"/>
    </location>
</feature>
<feature type="compositionally biased region" description="Low complexity" evidence="6">
    <location>
        <begin position="193"/>
        <end position="203"/>
    </location>
</feature>
<evidence type="ECO:0000313" key="8">
    <source>
        <dbReference type="EMBL" id="QQC91088.1"/>
    </source>
</evidence>
<comment type="subcellular location">
    <subcellularLocation>
        <location evidence="1">Cell membrane</location>
        <topology evidence="1">Multi-pass membrane protein</topology>
    </subcellularLocation>
</comment>
<evidence type="ECO:0000256" key="3">
    <source>
        <dbReference type="ARBA" id="ARBA00022692"/>
    </source>
</evidence>
<evidence type="ECO:0000256" key="2">
    <source>
        <dbReference type="ARBA" id="ARBA00022475"/>
    </source>
</evidence>
<dbReference type="SUPFAM" id="SSF103473">
    <property type="entry name" value="MFS general substrate transporter"/>
    <property type="match status" value="1"/>
</dbReference>
<dbReference type="PANTHER" id="PTHR23513:SF6">
    <property type="entry name" value="MAJOR FACILITATOR SUPERFAMILY ASSOCIATED DOMAIN-CONTAINING PROTEIN"/>
    <property type="match status" value="1"/>
</dbReference>
<protein>
    <submittedName>
        <fullName evidence="8">MFS transporter</fullName>
    </submittedName>
</protein>
<feature type="transmembrane region" description="Helical" evidence="7">
    <location>
        <begin position="12"/>
        <end position="32"/>
    </location>
</feature>
<sequence>MLKDSSFRNLWTAQTVSLFGTQASVVIIPLLALDTLDASAFEMGLLGSAESLAVLLLGLWVGMTADRYPRRSVMVTANILRLLLIGLIPVAYALDMLSIPVLFVAVFLVGALTLLYDSALSSHVVMTFDRRQLPKINSYMEGSTAVSEVAGPGLGGILVQALGAPLALLADLCSYVASTVLLLRSGGGGKKGTAGASRADAGQAGTGQGDTRQEVPDQEDSVEAEKEDAGEAGAEQESVKGALSGFTWAFSHPVLRPVIVSAAHFNFFTAMFFAVYTFYVVKELGFSPLLVGLASAAGGLGGVLSATAASSFMSKVRTRLLYVLSLVVPTVGAFLVPGSELLDSSLPQFLSVAAGMFLWSFAIVVNLVMSETIKQMVTPAHMIGQVTSAMRFTTLGFEPVGAIVGGTVSQFLSPTAALVIAACGLATSIAWVAFNRHLGTYDVNEEETPVGAT</sequence>
<keyword evidence="2" id="KW-1003">Cell membrane</keyword>
<feature type="transmembrane region" description="Helical" evidence="7">
    <location>
        <begin position="349"/>
        <end position="368"/>
    </location>
</feature>
<dbReference type="RefSeq" id="WP_198503505.1">
    <property type="nucleotide sequence ID" value="NZ_CP065959.1"/>
</dbReference>
<feature type="transmembrane region" description="Helical" evidence="7">
    <location>
        <begin position="98"/>
        <end position="116"/>
    </location>
</feature>
<evidence type="ECO:0000256" key="6">
    <source>
        <dbReference type="SAM" id="MobiDB-lite"/>
    </source>
</evidence>
<dbReference type="EMBL" id="CP065959">
    <property type="protein sequence ID" value="QQC91088.1"/>
    <property type="molecule type" value="Genomic_DNA"/>
</dbReference>